<feature type="transmembrane region" description="Helical" evidence="11">
    <location>
        <begin position="76"/>
        <end position="94"/>
    </location>
</feature>
<dbReference type="PANTHER" id="PTHR24221:SF646">
    <property type="entry name" value="HAEMOLYSIN SECRETION ATP-BINDING PROTEIN"/>
    <property type="match status" value="1"/>
</dbReference>
<dbReference type="InterPro" id="IPR027417">
    <property type="entry name" value="P-loop_NTPase"/>
</dbReference>
<dbReference type="InterPro" id="IPR003593">
    <property type="entry name" value="AAA+_ATPase"/>
</dbReference>
<feature type="region of interest" description="Disordered" evidence="10">
    <location>
        <begin position="343"/>
        <end position="369"/>
    </location>
</feature>
<gene>
    <name evidence="14" type="ORF">IAB60_05195</name>
</gene>
<feature type="compositionally biased region" description="Basic and acidic residues" evidence="10">
    <location>
        <begin position="349"/>
        <end position="368"/>
    </location>
</feature>
<dbReference type="CDD" id="cd07346">
    <property type="entry name" value="ABC_6TM_exporters"/>
    <property type="match status" value="1"/>
</dbReference>
<proteinExistence type="predicted"/>
<keyword evidence="4 11" id="KW-0812">Transmembrane</keyword>
<feature type="transmembrane region" description="Helical" evidence="11">
    <location>
        <begin position="36"/>
        <end position="56"/>
    </location>
</feature>
<dbReference type="GO" id="GO:0005524">
    <property type="term" value="F:ATP binding"/>
    <property type="evidence" value="ECO:0007669"/>
    <property type="project" value="UniProtKB-KW"/>
</dbReference>
<dbReference type="InterPro" id="IPR036640">
    <property type="entry name" value="ABC1_TM_sf"/>
</dbReference>
<evidence type="ECO:0000256" key="8">
    <source>
        <dbReference type="ARBA" id="ARBA00022989"/>
    </source>
</evidence>
<dbReference type="Pfam" id="PF00005">
    <property type="entry name" value="ABC_tran"/>
    <property type="match status" value="1"/>
</dbReference>
<dbReference type="InterPro" id="IPR039421">
    <property type="entry name" value="Type_1_exporter"/>
</dbReference>
<evidence type="ECO:0000256" key="10">
    <source>
        <dbReference type="SAM" id="MobiDB-lite"/>
    </source>
</evidence>
<evidence type="ECO:0000256" key="4">
    <source>
        <dbReference type="ARBA" id="ARBA00022692"/>
    </source>
</evidence>
<dbReference type="Proteomes" id="UP000886860">
    <property type="component" value="Unassembled WGS sequence"/>
</dbReference>
<dbReference type="PROSITE" id="PS00211">
    <property type="entry name" value="ABC_TRANSPORTER_1"/>
    <property type="match status" value="1"/>
</dbReference>
<evidence type="ECO:0000259" key="12">
    <source>
        <dbReference type="PROSITE" id="PS50893"/>
    </source>
</evidence>
<evidence type="ECO:0000313" key="15">
    <source>
        <dbReference type="Proteomes" id="UP000886860"/>
    </source>
</evidence>
<evidence type="ECO:0000256" key="2">
    <source>
        <dbReference type="ARBA" id="ARBA00022448"/>
    </source>
</evidence>
<dbReference type="InterPro" id="IPR003439">
    <property type="entry name" value="ABC_transporter-like_ATP-bd"/>
</dbReference>
<dbReference type="GO" id="GO:0034040">
    <property type="term" value="F:ATPase-coupled lipid transmembrane transporter activity"/>
    <property type="evidence" value="ECO:0007669"/>
    <property type="project" value="TreeGrafter"/>
</dbReference>
<accession>A0A9D1GHZ5</accession>
<feature type="domain" description="ABC transmembrane type-1" evidence="13">
    <location>
        <begin position="42"/>
        <end position="322"/>
    </location>
</feature>
<keyword evidence="6" id="KW-0645">Protease</keyword>
<dbReference type="PANTHER" id="PTHR24221">
    <property type="entry name" value="ATP-BINDING CASSETTE SUB-FAMILY B"/>
    <property type="match status" value="1"/>
</dbReference>
<feature type="transmembrane region" description="Helical" evidence="11">
    <location>
        <begin position="166"/>
        <end position="192"/>
    </location>
</feature>
<evidence type="ECO:0000256" key="11">
    <source>
        <dbReference type="SAM" id="Phobius"/>
    </source>
</evidence>
<evidence type="ECO:0000259" key="13">
    <source>
        <dbReference type="PROSITE" id="PS50929"/>
    </source>
</evidence>
<evidence type="ECO:0000256" key="3">
    <source>
        <dbReference type="ARBA" id="ARBA00022475"/>
    </source>
</evidence>
<keyword evidence="6" id="KW-0378">Hydrolase</keyword>
<evidence type="ECO:0000256" key="6">
    <source>
        <dbReference type="ARBA" id="ARBA00022807"/>
    </source>
</evidence>
<keyword evidence="7 14" id="KW-0067">ATP-binding</keyword>
<dbReference type="GO" id="GO:0005886">
    <property type="term" value="C:plasma membrane"/>
    <property type="evidence" value="ECO:0007669"/>
    <property type="project" value="UniProtKB-SubCell"/>
</dbReference>
<dbReference type="GO" id="GO:0008234">
    <property type="term" value="F:cysteine-type peptidase activity"/>
    <property type="evidence" value="ECO:0007669"/>
    <property type="project" value="UniProtKB-KW"/>
</dbReference>
<dbReference type="InterPro" id="IPR017871">
    <property type="entry name" value="ABC_transporter-like_CS"/>
</dbReference>
<dbReference type="PROSITE" id="PS50893">
    <property type="entry name" value="ABC_TRANSPORTER_2"/>
    <property type="match status" value="1"/>
</dbReference>
<keyword evidence="2" id="KW-0813">Transport</keyword>
<dbReference type="SMART" id="SM00382">
    <property type="entry name" value="AAA"/>
    <property type="match status" value="1"/>
</dbReference>
<dbReference type="SUPFAM" id="SSF90123">
    <property type="entry name" value="ABC transporter transmembrane region"/>
    <property type="match status" value="1"/>
</dbReference>
<evidence type="ECO:0000256" key="1">
    <source>
        <dbReference type="ARBA" id="ARBA00004651"/>
    </source>
</evidence>
<keyword evidence="6" id="KW-0788">Thiol protease</keyword>
<reference evidence="14" key="2">
    <citation type="journal article" date="2021" name="PeerJ">
        <title>Extensive microbial diversity within the chicken gut microbiome revealed by metagenomics and culture.</title>
        <authorList>
            <person name="Gilroy R."/>
            <person name="Ravi A."/>
            <person name="Getino M."/>
            <person name="Pursley I."/>
            <person name="Horton D.L."/>
            <person name="Alikhan N.F."/>
            <person name="Baker D."/>
            <person name="Gharbi K."/>
            <person name="Hall N."/>
            <person name="Watson M."/>
            <person name="Adriaenssens E.M."/>
            <person name="Foster-Nyarko E."/>
            <person name="Jarju S."/>
            <person name="Secka A."/>
            <person name="Antonio M."/>
            <person name="Oren A."/>
            <person name="Chaudhuri R.R."/>
            <person name="La Ragione R."/>
            <person name="Hildebrand F."/>
            <person name="Pallen M.J."/>
        </authorList>
    </citation>
    <scope>NUCLEOTIDE SEQUENCE</scope>
    <source>
        <strain evidence="14">CHK123-3438</strain>
    </source>
</reference>
<dbReference type="FunFam" id="3.40.50.300:FF:000299">
    <property type="entry name" value="ABC transporter ATP-binding protein/permease"/>
    <property type="match status" value="1"/>
</dbReference>
<dbReference type="GO" id="GO:0016887">
    <property type="term" value="F:ATP hydrolysis activity"/>
    <property type="evidence" value="ECO:0007669"/>
    <property type="project" value="InterPro"/>
</dbReference>
<evidence type="ECO:0000313" key="14">
    <source>
        <dbReference type="EMBL" id="HIT41492.1"/>
    </source>
</evidence>
<evidence type="ECO:0000256" key="9">
    <source>
        <dbReference type="ARBA" id="ARBA00023136"/>
    </source>
</evidence>
<dbReference type="EMBL" id="DVKS01000086">
    <property type="protein sequence ID" value="HIT41492.1"/>
    <property type="molecule type" value="Genomic_DNA"/>
</dbReference>
<organism evidence="14 15">
    <name type="scientific">Candidatus Caccovicinus merdipullorum</name>
    <dbReference type="NCBI Taxonomy" id="2840724"/>
    <lineage>
        <taxon>Bacteria</taxon>
        <taxon>Bacillati</taxon>
        <taxon>Bacillota</taxon>
        <taxon>Clostridia</taxon>
        <taxon>Eubacteriales</taxon>
        <taxon>Candidatus Caccovicinus</taxon>
    </lineage>
</organism>
<evidence type="ECO:0000256" key="5">
    <source>
        <dbReference type="ARBA" id="ARBA00022741"/>
    </source>
</evidence>
<dbReference type="PROSITE" id="PS50929">
    <property type="entry name" value="ABC_TM1F"/>
    <property type="match status" value="1"/>
</dbReference>
<dbReference type="Gene3D" id="1.20.1560.10">
    <property type="entry name" value="ABC transporter type 1, transmembrane domain"/>
    <property type="match status" value="1"/>
</dbReference>
<keyword evidence="9 11" id="KW-0472">Membrane</keyword>
<sequence>MKSSHHVPASDGAAVPPKSGRKHLFLWFMGLMEKRLPLYLGAILLSSCGAAFARIANAWIVESVITSAQNRDAEGLFLRVGLQFAAFVFGWWMWRVGIVRYNIEGRRGIARLEKLVLSKALRLPFSYYEDHHSGDFISKLIYDTERAGDIYSSRFRRLSSAVISTVVYLIPMFCYSSSLTLCLLAISMFSFLGNTLFLKPMKTSGGALAAGNGKLLEHLTNMLSGLETVKMFPVGEMLLQMFSRANEECFKAQKKTNLLGAGLESLNSFLDLMGALAFLGLGVWFAAAGRISLGELTALYTLYGSFRYVFLDIGRYLPQMMNCLANVENLYDFLQLPEEPQQYDMPAESSERGRSQADQAGAEKEQESSRAWAVRMEHIDFGYQKERKIFSDFTLRIPEGKCVAVAGESGCGKSTLAKLLLGFYAPEGGYIEICGMNRRNSTLRQMRRMIAYVPQEPYLFEVTIAENIAYGLADSGRKVTMEEIILAARTANAHEFIQKLPQGYQTIPGERGNTLSGGERQRIAIARAVLKNAPILLLDEATSALDNESERLINEALDRLRAGRTTIMIAHRSSALALADEVVRILV</sequence>
<protein>
    <submittedName>
        <fullName evidence="14">ABC transporter ATP-binding protein</fullName>
    </submittedName>
</protein>
<evidence type="ECO:0000256" key="7">
    <source>
        <dbReference type="ARBA" id="ARBA00022840"/>
    </source>
</evidence>
<feature type="domain" description="ABC transporter" evidence="12">
    <location>
        <begin position="374"/>
        <end position="587"/>
    </location>
</feature>
<dbReference type="InterPro" id="IPR011527">
    <property type="entry name" value="ABC1_TM_dom"/>
</dbReference>
<keyword evidence="5" id="KW-0547">Nucleotide-binding</keyword>
<reference evidence="14" key="1">
    <citation type="submission" date="2020-10" db="EMBL/GenBank/DDBJ databases">
        <authorList>
            <person name="Gilroy R."/>
        </authorList>
    </citation>
    <scope>NUCLEOTIDE SEQUENCE</scope>
    <source>
        <strain evidence="14">CHK123-3438</strain>
    </source>
</reference>
<keyword evidence="3" id="KW-1003">Cell membrane</keyword>
<dbReference type="AlphaFoldDB" id="A0A9D1GHZ5"/>
<dbReference type="GO" id="GO:0140359">
    <property type="term" value="F:ABC-type transporter activity"/>
    <property type="evidence" value="ECO:0007669"/>
    <property type="project" value="InterPro"/>
</dbReference>
<comment type="subcellular location">
    <subcellularLocation>
        <location evidence="1">Cell membrane</location>
        <topology evidence="1">Multi-pass membrane protein</topology>
    </subcellularLocation>
</comment>
<dbReference type="SUPFAM" id="SSF52540">
    <property type="entry name" value="P-loop containing nucleoside triphosphate hydrolases"/>
    <property type="match status" value="1"/>
</dbReference>
<comment type="caution">
    <text evidence="14">The sequence shown here is derived from an EMBL/GenBank/DDBJ whole genome shotgun (WGS) entry which is preliminary data.</text>
</comment>
<keyword evidence="8 11" id="KW-1133">Transmembrane helix</keyword>
<dbReference type="Gene3D" id="3.40.50.300">
    <property type="entry name" value="P-loop containing nucleotide triphosphate hydrolases"/>
    <property type="match status" value="1"/>
</dbReference>
<name>A0A9D1GHZ5_9FIRM</name>
<dbReference type="Pfam" id="PF00664">
    <property type="entry name" value="ABC_membrane"/>
    <property type="match status" value="1"/>
</dbReference>